<feature type="transmembrane region" description="Helical" evidence="17">
    <location>
        <begin position="200"/>
        <end position="226"/>
    </location>
</feature>
<evidence type="ECO:0000256" key="15">
    <source>
        <dbReference type="ARBA" id="ARBA00063198"/>
    </source>
</evidence>
<evidence type="ECO:0000256" key="1">
    <source>
        <dbReference type="ARBA" id="ARBA00004155"/>
    </source>
</evidence>
<dbReference type="GO" id="GO:0033162">
    <property type="term" value="C:melanosome membrane"/>
    <property type="evidence" value="ECO:0007669"/>
    <property type="project" value="UniProtKB-SubCell"/>
</dbReference>
<reference evidence="19" key="1">
    <citation type="submission" date="2025-08" db="UniProtKB">
        <authorList>
            <consortium name="Ensembl"/>
        </authorList>
    </citation>
    <scope>IDENTIFICATION</scope>
</reference>
<keyword evidence="3" id="KW-1003">Cell membrane</keyword>
<dbReference type="OMA" id="IWPATFC"/>
<feature type="transmembrane region" description="Helical" evidence="17">
    <location>
        <begin position="123"/>
        <end position="145"/>
    </location>
</feature>
<evidence type="ECO:0000259" key="18">
    <source>
        <dbReference type="PROSITE" id="PS50261"/>
    </source>
</evidence>
<evidence type="ECO:0000256" key="13">
    <source>
        <dbReference type="ARBA" id="ARBA00060435"/>
    </source>
</evidence>
<evidence type="ECO:0000256" key="2">
    <source>
        <dbReference type="ARBA" id="ARBA00004424"/>
    </source>
</evidence>
<dbReference type="Pfam" id="PF02101">
    <property type="entry name" value="Ocular_alb"/>
    <property type="match status" value="1"/>
</dbReference>
<feature type="transmembrane region" description="Helical" evidence="17">
    <location>
        <begin position="70"/>
        <end position="89"/>
    </location>
</feature>
<dbReference type="InterPro" id="IPR001414">
    <property type="entry name" value="GPR143"/>
</dbReference>
<keyword evidence="20" id="KW-1185">Reference proteome</keyword>
<dbReference type="GO" id="GO:0072544">
    <property type="term" value="F:L-DOPA binding"/>
    <property type="evidence" value="ECO:0007669"/>
    <property type="project" value="InterPro"/>
</dbReference>
<organism evidence="19 20">
    <name type="scientific">Mola mola</name>
    <name type="common">Ocean sunfish</name>
    <name type="synonym">Tetraodon mola</name>
    <dbReference type="NCBI Taxonomy" id="94237"/>
    <lineage>
        <taxon>Eukaryota</taxon>
        <taxon>Metazoa</taxon>
        <taxon>Chordata</taxon>
        <taxon>Craniata</taxon>
        <taxon>Vertebrata</taxon>
        <taxon>Euteleostomi</taxon>
        <taxon>Actinopterygii</taxon>
        <taxon>Neopterygii</taxon>
        <taxon>Teleostei</taxon>
        <taxon>Neoteleostei</taxon>
        <taxon>Acanthomorphata</taxon>
        <taxon>Eupercaria</taxon>
        <taxon>Tetraodontiformes</taxon>
        <taxon>Molidae</taxon>
        <taxon>Mola</taxon>
    </lineage>
</organism>
<feature type="transmembrane region" description="Helical" evidence="17">
    <location>
        <begin position="27"/>
        <end position="49"/>
    </location>
</feature>
<name>A0A3Q3XP30_MOLML</name>
<evidence type="ECO:0000256" key="4">
    <source>
        <dbReference type="ARBA" id="ARBA00022692"/>
    </source>
</evidence>
<dbReference type="GO" id="GO:0032438">
    <property type="term" value="P:melanosome organization"/>
    <property type="evidence" value="ECO:0007669"/>
    <property type="project" value="TreeGrafter"/>
</dbReference>
<protein>
    <recommendedName>
        <fullName evidence="16">G-protein coupled receptor 143</fullName>
    </recommendedName>
</protein>
<dbReference type="Gene3D" id="1.20.1070.10">
    <property type="entry name" value="Rhodopsin 7-helix transmembrane proteins"/>
    <property type="match status" value="1"/>
</dbReference>
<dbReference type="Ensembl" id="ENSMMOT00000026931.1">
    <property type="protein sequence ID" value="ENSMMOP00000026476.1"/>
    <property type="gene ID" value="ENSMMOG00000020061.1"/>
</dbReference>
<evidence type="ECO:0000256" key="11">
    <source>
        <dbReference type="ARBA" id="ARBA00023228"/>
    </source>
</evidence>
<dbReference type="GO" id="GO:0016324">
    <property type="term" value="C:apical plasma membrane"/>
    <property type="evidence" value="ECO:0007669"/>
    <property type="project" value="UniProtKB-SubCell"/>
</dbReference>
<dbReference type="SUPFAM" id="SSF81321">
    <property type="entry name" value="Family A G protein-coupled receptor-like"/>
    <property type="match status" value="1"/>
</dbReference>
<dbReference type="GO" id="GO:0050848">
    <property type="term" value="P:regulation of calcium-mediated signaling"/>
    <property type="evidence" value="ECO:0007669"/>
    <property type="project" value="TreeGrafter"/>
</dbReference>
<evidence type="ECO:0000256" key="10">
    <source>
        <dbReference type="ARBA" id="ARBA00023224"/>
    </source>
</evidence>
<evidence type="ECO:0000256" key="16">
    <source>
        <dbReference type="ARBA" id="ARBA00070822"/>
    </source>
</evidence>
<keyword evidence="4 17" id="KW-0812">Transmembrane</keyword>
<dbReference type="AlphaFoldDB" id="A0A3Q3XP30"/>
<feature type="transmembrane region" description="Helical" evidence="17">
    <location>
        <begin position="247"/>
        <end position="272"/>
    </location>
</feature>
<keyword evidence="5 17" id="KW-1133">Transmembrane helix</keyword>
<evidence type="ECO:0000256" key="7">
    <source>
        <dbReference type="ARBA" id="ARBA00023136"/>
    </source>
</evidence>
<feature type="transmembrane region" description="Helical" evidence="17">
    <location>
        <begin position="292"/>
        <end position="318"/>
    </location>
</feature>
<dbReference type="Proteomes" id="UP000261620">
    <property type="component" value="Unplaced"/>
</dbReference>
<evidence type="ECO:0000256" key="3">
    <source>
        <dbReference type="ARBA" id="ARBA00022475"/>
    </source>
</evidence>
<keyword evidence="7 17" id="KW-0472">Membrane</keyword>
<comment type="subunit">
    <text evidence="15">Interacts with heterotrimeric G(i) proteins. Interacts with ARRB1 and ARRB2. Interacts with MLANA.</text>
</comment>
<dbReference type="GO" id="GO:0035240">
    <property type="term" value="F:dopamine binding"/>
    <property type="evidence" value="ECO:0007669"/>
    <property type="project" value="InterPro"/>
</dbReference>
<keyword evidence="11" id="KW-0458">Lysosome</keyword>
<dbReference type="GO" id="GO:0007166">
    <property type="term" value="P:cell surface receptor signaling pathway"/>
    <property type="evidence" value="ECO:0007669"/>
    <property type="project" value="InterPro"/>
</dbReference>
<evidence type="ECO:0000313" key="20">
    <source>
        <dbReference type="Proteomes" id="UP000261620"/>
    </source>
</evidence>
<feature type="transmembrane region" description="Helical" evidence="17">
    <location>
        <begin position="157"/>
        <end position="180"/>
    </location>
</feature>
<dbReference type="PANTHER" id="PTHR15177:SF2">
    <property type="entry name" value="G-PROTEIN COUPLED RECEPTOR 143"/>
    <property type="match status" value="1"/>
</dbReference>
<keyword evidence="8" id="KW-0675">Receptor</keyword>
<dbReference type="GO" id="GO:0005765">
    <property type="term" value="C:lysosomal membrane"/>
    <property type="evidence" value="ECO:0007669"/>
    <property type="project" value="UniProtKB-SubCell"/>
</dbReference>
<dbReference type="PROSITE" id="PS50261">
    <property type="entry name" value="G_PROTEIN_RECEP_F2_4"/>
    <property type="match status" value="1"/>
</dbReference>
<dbReference type="GO" id="GO:0035643">
    <property type="term" value="F:L-DOPA receptor activity"/>
    <property type="evidence" value="ECO:0007669"/>
    <property type="project" value="TreeGrafter"/>
</dbReference>
<evidence type="ECO:0000256" key="12">
    <source>
        <dbReference type="ARBA" id="ARBA00054755"/>
    </source>
</evidence>
<evidence type="ECO:0000256" key="17">
    <source>
        <dbReference type="SAM" id="Phobius"/>
    </source>
</evidence>
<dbReference type="InterPro" id="IPR017981">
    <property type="entry name" value="GPCR_2-like_7TM"/>
</dbReference>
<sequence length="399" mass="44594">MASPRLETFCCPNRDAATEFVVTFQPVLFGALSLASAALSLSFAVLQLLPKRKGYRRLGQHALPRPASSSRILFIITLCDILGCAGIILRSSVWLGLPNISEHISGTNGTDVWPEVYCVGSAMWIQLFFSASFWWTFFYAVDVFLVVKTSAGISTIILYHMMTWGLAVLLCVEGVAMLYYPSISNCEQGLQHAIPHYVTTYAPVLLVLVANPIFFSRTTSAVTTLLKGRQGIYTENERRLANEIKMRFFKIMLVFSICWVPNIINESLLFFLEMQTDINDRSFRDVRNVALITWFIMAILNPMQAFLNTLAFHGWTGFDVDLSLQSRRDLPWDSVSTSVPNTAGHNPMVGSTLLYQSHIQEAKKNSMGNGHQHSDAISVLSEGKWAFSSSNSSPVYQGW</sequence>
<accession>A0A3Q3XP30</accession>
<evidence type="ECO:0000256" key="14">
    <source>
        <dbReference type="ARBA" id="ARBA00061093"/>
    </source>
</evidence>
<evidence type="ECO:0000256" key="9">
    <source>
        <dbReference type="ARBA" id="ARBA00023180"/>
    </source>
</evidence>
<feature type="domain" description="G-protein coupled receptors family 2 profile 2" evidence="18">
    <location>
        <begin position="24"/>
        <end position="316"/>
    </location>
</feature>
<dbReference type="PANTHER" id="PTHR15177">
    <property type="entry name" value="G-PROTEIN COUPLED RECEPTOR 143"/>
    <property type="match status" value="1"/>
</dbReference>
<keyword evidence="9" id="KW-0325">Glycoprotein</keyword>
<evidence type="ECO:0000256" key="6">
    <source>
        <dbReference type="ARBA" id="ARBA00023040"/>
    </source>
</evidence>
<comment type="function">
    <text evidence="12">Receptor for tyrosine, L-DOPA and dopamine. After binding to L-DOPA, stimulates Ca(2+) influx into the cytoplasm, increases secretion of the neurotrophic factor SERPINF1 and relocalizes beta arrestin at the plasma membrane; this ligand-dependent signaling occurs through a G(q)-mediated pathway in melanocytic cells. Its activity is mediated by G proteins which activate the phosphoinositide signaling pathway. Also plays a role as an intracellular G protein-coupled receptor involved in melanosome biogenesis, organization and transport.</text>
</comment>
<comment type="subcellular location">
    <subcellularLocation>
        <location evidence="2">Apical cell membrane</location>
        <topology evidence="2">Multi-pass membrane protein</topology>
    </subcellularLocation>
    <subcellularLocation>
        <location evidence="1">Lysosome membrane</location>
        <topology evidence="1">Multi-pass membrane protein</topology>
    </subcellularLocation>
    <subcellularLocation>
        <location evidence="13">Melanosome membrane</location>
        <topology evidence="13">Multi-pass membrane protein</topology>
    </subcellularLocation>
</comment>
<keyword evidence="10" id="KW-0807">Transducer</keyword>
<keyword evidence="6" id="KW-0297">G-protein coupled receptor</keyword>
<evidence type="ECO:0000313" key="19">
    <source>
        <dbReference type="Ensembl" id="ENSMMOP00000026476.1"/>
    </source>
</evidence>
<evidence type="ECO:0000256" key="8">
    <source>
        <dbReference type="ARBA" id="ARBA00023170"/>
    </source>
</evidence>
<comment type="similarity">
    <text evidence="14">Belongs to the G-protein coupled receptor OA family.</text>
</comment>
<evidence type="ECO:0000256" key="5">
    <source>
        <dbReference type="ARBA" id="ARBA00022989"/>
    </source>
</evidence>
<reference evidence="19" key="2">
    <citation type="submission" date="2025-09" db="UniProtKB">
        <authorList>
            <consortium name="Ensembl"/>
        </authorList>
    </citation>
    <scope>IDENTIFICATION</scope>
</reference>
<proteinExistence type="inferred from homology"/>
<dbReference type="STRING" id="94237.ENSMMOP00000026476"/>
<dbReference type="FunFam" id="1.20.1070.10:FF:000144">
    <property type="entry name" value="G protein-coupled receptor 143"/>
    <property type="match status" value="1"/>
</dbReference>
<dbReference type="PRINTS" id="PR00965">
    <property type="entry name" value="OCULARALBNSM"/>
</dbReference>
<dbReference type="GO" id="GO:0072545">
    <property type="term" value="F:L-tyrosine binding"/>
    <property type="evidence" value="ECO:0007669"/>
    <property type="project" value="InterPro"/>
</dbReference>